<proteinExistence type="predicted"/>
<dbReference type="Gene3D" id="2.120.10.30">
    <property type="entry name" value="TolB, C-terminal domain"/>
    <property type="match status" value="1"/>
</dbReference>
<dbReference type="InterPro" id="IPR012938">
    <property type="entry name" value="Glc/Sorbosone_DH"/>
</dbReference>
<gene>
    <name evidence="5" type="ORF">CHCC16736_3196</name>
    <name evidence="4" type="ORF">I6G80_21890</name>
</gene>
<feature type="chain" id="PRO_5044063398" evidence="2">
    <location>
        <begin position="19"/>
        <end position="354"/>
    </location>
</feature>
<dbReference type="InterPro" id="IPR011041">
    <property type="entry name" value="Quinoprot_gluc/sorb_DH_b-prop"/>
</dbReference>
<dbReference type="AlphaFoldDB" id="A0A1Y0YFL5"/>
<feature type="region of interest" description="Disordered" evidence="1">
    <location>
        <begin position="333"/>
        <end position="354"/>
    </location>
</feature>
<feature type="signal peptide" evidence="2">
    <location>
        <begin position="1"/>
        <end position="18"/>
    </location>
</feature>
<evidence type="ECO:0000256" key="1">
    <source>
        <dbReference type="SAM" id="MobiDB-lite"/>
    </source>
</evidence>
<dbReference type="SMR" id="A0A1Y0YFL5"/>
<dbReference type="SUPFAM" id="SSF50952">
    <property type="entry name" value="Soluble quinoprotein glucose dehydrogenase"/>
    <property type="match status" value="1"/>
</dbReference>
<dbReference type="Proteomes" id="UP000435910">
    <property type="component" value="Unassembled WGS sequence"/>
</dbReference>
<dbReference type="OMA" id="WEKSPGI"/>
<feature type="compositionally biased region" description="Basic and acidic residues" evidence="1">
    <location>
        <begin position="335"/>
        <end position="354"/>
    </location>
</feature>
<evidence type="ECO:0000256" key="2">
    <source>
        <dbReference type="SAM" id="SignalP"/>
    </source>
</evidence>
<name>A0A1Y0YFL5_BACLI</name>
<dbReference type="InterPro" id="IPR011042">
    <property type="entry name" value="6-blade_b-propeller_TolB-like"/>
</dbReference>
<dbReference type="PANTHER" id="PTHR19328:SF13">
    <property type="entry name" value="HIPL1 PROTEIN"/>
    <property type="match status" value="1"/>
</dbReference>
<organism evidence="5 6">
    <name type="scientific">Bacillus licheniformis</name>
    <dbReference type="NCBI Taxonomy" id="1402"/>
    <lineage>
        <taxon>Bacteria</taxon>
        <taxon>Bacillati</taxon>
        <taxon>Bacillota</taxon>
        <taxon>Bacilli</taxon>
        <taxon>Bacillales</taxon>
        <taxon>Bacillaceae</taxon>
        <taxon>Bacillus</taxon>
    </lineage>
</organism>
<dbReference type="EMBL" id="NILC01000021">
    <property type="protein sequence ID" value="TWL28594.1"/>
    <property type="molecule type" value="Genomic_DNA"/>
</dbReference>
<feature type="domain" description="Glucose/Sorbosone dehydrogenase" evidence="3">
    <location>
        <begin position="46"/>
        <end position="336"/>
    </location>
</feature>
<sequence>MKKGFLMLIMLFFLGACTEGRDFDAEYEATSAKEGGSGAEVIADRLDVPWTIAHTGETFYITERNGGIVSIADGKKERMQLQLKKPVHQEGEGGLLGFVLHPDFRNSQEAYVYHTYKDGSHLKNRIVKLTLDRLTWTETDELLADLPGGAIHNGGRMAIGPDQKLYITTGDAGEREWAQQPEKMAGVILRMELDGTIPADQPFSSSYVYSFGHRNPQGLAWIGRQLYSSEHGQSGHDEVNKIEPGANYGWPVIEESDEKQGMKAPLIHSGEKTRAPSGLAQKGDVLYMAGLRGEGVFQVDPAEAKVVKWLGGYGRIRDVKVIGDDLYFITNNGDGRGEKKQTDDRLIRVPLPDK</sequence>
<dbReference type="Pfam" id="PF07995">
    <property type="entry name" value="GSDH"/>
    <property type="match status" value="1"/>
</dbReference>
<dbReference type="GeneID" id="92862413"/>
<dbReference type="EMBL" id="CP065647">
    <property type="protein sequence ID" value="QPR72425.1"/>
    <property type="molecule type" value="Genomic_DNA"/>
</dbReference>
<dbReference type="PROSITE" id="PS51257">
    <property type="entry name" value="PROKAR_LIPOPROTEIN"/>
    <property type="match status" value="1"/>
</dbReference>
<accession>A0A1Y0YFL5</accession>
<keyword evidence="2" id="KW-0732">Signal</keyword>
<dbReference type="RefSeq" id="WP_003180115.1">
    <property type="nucleotide sequence ID" value="NZ_BEXU01000023.1"/>
</dbReference>
<reference evidence="4 7" key="2">
    <citation type="submission" date="2020-12" db="EMBL/GenBank/DDBJ databases">
        <title>FDA dAtabase for Regulatory Grade micrObial Sequences (FDA-ARGOS): Supporting development and validation of Infectious Disease Dx tests.</title>
        <authorList>
            <person name="Nelson B."/>
            <person name="Plummer A."/>
            <person name="Tallon L."/>
            <person name="Sadzewicz L."/>
            <person name="Zhao X."/>
            <person name="Boylan J."/>
            <person name="Ott S."/>
            <person name="Bowen H."/>
            <person name="Vavikolanu K."/>
            <person name="Mehta A."/>
            <person name="Aluvathingal J."/>
            <person name="Nadendla S."/>
            <person name="Myers T."/>
            <person name="Yan Y."/>
            <person name="Sichtig H."/>
        </authorList>
    </citation>
    <scope>NUCLEOTIDE SEQUENCE [LARGE SCALE GENOMIC DNA]</scope>
    <source>
        <strain evidence="4 7">FDAARGOS_923</strain>
    </source>
</reference>
<dbReference type="Proteomes" id="UP000595038">
    <property type="component" value="Chromosome"/>
</dbReference>
<evidence type="ECO:0000313" key="7">
    <source>
        <dbReference type="Proteomes" id="UP000595038"/>
    </source>
</evidence>
<dbReference type="PANTHER" id="PTHR19328">
    <property type="entry name" value="HEDGEHOG-INTERACTING PROTEIN"/>
    <property type="match status" value="1"/>
</dbReference>
<evidence type="ECO:0000259" key="3">
    <source>
        <dbReference type="Pfam" id="PF07995"/>
    </source>
</evidence>
<protein>
    <submittedName>
        <fullName evidence="5">Quinoprotein glucose dehydrogenase B</fullName>
    </submittedName>
    <submittedName>
        <fullName evidence="4">Sorbosone dehydrogenase family protein</fullName>
    </submittedName>
</protein>
<evidence type="ECO:0000313" key="4">
    <source>
        <dbReference type="EMBL" id="QPR72425.1"/>
    </source>
</evidence>
<evidence type="ECO:0000313" key="6">
    <source>
        <dbReference type="Proteomes" id="UP000435910"/>
    </source>
</evidence>
<reference evidence="5 6" key="1">
    <citation type="submission" date="2019-06" db="EMBL/GenBank/DDBJ databases">
        <title>Genome sequence analysis of &gt;100 Bacillus licheniformis strains suggests intrinsic resistance to this species.</title>
        <authorList>
            <person name="Wels M."/>
            <person name="Siezen R.J."/>
            <person name="Johansen E."/>
            <person name="Stuer-Lauridsen B."/>
            <person name="Bjerre K."/>
            <person name="Nielsen B.K.K."/>
        </authorList>
    </citation>
    <scope>NUCLEOTIDE SEQUENCE [LARGE SCALE GENOMIC DNA]</scope>
    <source>
        <strain evidence="5 6">BAC-16736</strain>
    </source>
</reference>
<evidence type="ECO:0000313" key="5">
    <source>
        <dbReference type="EMBL" id="TWL28594.1"/>
    </source>
</evidence>